<dbReference type="InterPro" id="IPR006776">
    <property type="entry name" value="SsgB"/>
</dbReference>
<comment type="caution">
    <text evidence="7">The sequence shown here is derived from an EMBL/GenBank/DDBJ whole genome shotgun (WGS) entry which is preliminary data.</text>
</comment>
<gene>
    <name evidence="7" type="primary">ssgB_4</name>
    <name evidence="7" type="ORF">SRB5_44520</name>
</gene>
<dbReference type="GO" id="GO:0030428">
    <property type="term" value="C:cell septum"/>
    <property type="evidence" value="ECO:0007669"/>
    <property type="project" value="UniProtKB-SubCell"/>
</dbReference>
<dbReference type="EMBL" id="WEGJ01000020">
    <property type="protein sequence ID" value="MQY14289.1"/>
    <property type="molecule type" value="Genomic_DNA"/>
</dbReference>
<evidence type="ECO:0000256" key="3">
    <source>
        <dbReference type="ARBA" id="ARBA00022618"/>
    </source>
</evidence>
<dbReference type="Proteomes" id="UP000466345">
    <property type="component" value="Unassembled WGS sequence"/>
</dbReference>
<dbReference type="AlphaFoldDB" id="A0A7K0CLB5"/>
<evidence type="ECO:0000256" key="5">
    <source>
        <dbReference type="ARBA" id="ARBA00023210"/>
    </source>
</evidence>
<organism evidence="7 8">
    <name type="scientific">Streptomyces smaragdinus</name>
    <dbReference type="NCBI Taxonomy" id="2585196"/>
    <lineage>
        <taxon>Bacteria</taxon>
        <taxon>Bacillati</taxon>
        <taxon>Actinomycetota</taxon>
        <taxon>Actinomycetes</taxon>
        <taxon>Kitasatosporales</taxon>
        <taxon>Streptomycetaceae</taxon>
        <taxon>Streptomyces</taxon>
    </lineage>
</organism>
<evidence type="ECO:0000256" key="2">
    <source>
        <dbReference type="ARBA" id="ARBA00009323"/>
    </source>
</evidence>
<keyword evidence="3 7" id="KW-0132">Cell division</keyword>
<sequence>MTHPKTSVTHEVTAHLAVAAEPPVPMPAELHFDRRDPYAVRLSVGSTSLGTVDWVFARDLLAQGLHWEAGTGDVVVAPRFDGRVRIVVRTRAGAAALDIDVPAVERFLERTWRVVPLGAEGRHLELDRVVTELLSGSR</sequence>
<dbReference type="InterPro" id="IPR038658">
    <property type="entry name" value="SsgB_sf"/>
</dbReference>
<evidence type="ECO:0000256" key="1">
    <source>
        <dbReference type="ARBA" id="ARBA00004431"/>
    </source>
</evidence>
<dbReference type="Pfam" id="PF04686">
    <property type="entry name" value="SsgA"/>
    <property type="match status" value="1"/>
</dbReference>
<keyword evidence="5" id="KW-0717">Septation</keyword>
<keyword evidence="8" id="KW-1185">Reference proteome</keyword>
<evidence type="ECO:0000313" key="7">
    <source>
        <dbReference type="EMBL" id="MQY14289.1"/>
    </source>
</evidence>
<evidence type="ECO:0000313" key="8">
    <source>
        <dbReference type="Proteomes" id="UP000466345"/>
    </source>
</evidence>
<dbReference type="GO" id="GO:0000917">
    <property type="term" value="P:division septum assembly"/>
    <property type="evidence" value="ECO:0007669"/>
    <property type="project" value="UniProtKB-KW"/>
</dbReference>
<dbReference type="OrthoDB" id="4222637at2"/>
<keyword evidence="6" id="KW-0131">Cell cycle</keyword>
<comment type="subcellular location">
    <subcellularLocation>
        <location evidence="1">Cell septum</location>
    </subcellularLocation>
</comment>
<dbReference type="GO" id="GO:0030435">
    <property type="term" value="P:sporulation resulting in formation of a cellular spore"/>
    <property type="evidence" value="ECO:0007669"/>
    <property type="project" value="UniProtKB-KW"/>
</dbReference>
<accession>A0A7K0CLB5</accession>
<proteinExistence type="inferred from homology"/>
<evidence type="ECO:0000256" key="4">
    <source>
        <dbReference type="ARBA" id="ARBA00022969"/>
    </source>
</evidence>
<reference evidence="7 8" key="1">
    <citation type="submission" date="2019-10" db="EMBL/GenBank/DDBJ databases">
        <title>Streptomyces smaragdinus sp. nov. and Streptomyces fabii sp. nov., isolated from the gut of fungus growing-termite Macrotermes natalensis.</title>
        <authorList>
            <person name="Schwitalla J."/>
            <person name="Benndorf R."/>
            <person name="Martin K."/>
            <person name="De Beer W."/>
            <person name="Kaster A.-K."/>
            <person name="Vollmers J."/>
            <person name="Poulsen M."/>
            <person name="Beemelmanns C."/>
        </authorList>
    </citation>
    <scope>NUCLEOTIDE SEQUENCE [LARGE SCALE GENOMIC DNA]</scope>
    <source>
        <strain evidence="7 8">RB5</strain>
    </source>
</reference>
<keyword evidence="4" id="KW-0749">Sporulation</keyword>
<dbReference type="RefSeq" id="WP_153454842.1">
    <property type="nucleotide sequence ID" value="NZ_WEGJ01000020.1"/>
</dbReference>
<dbReference type="Gene3D" id="2.30.31.20">
    <property type="entry name" value="Sporulation-specific cell division protein SsgB"/>
    <property type="match status" value="1"/>
</dbReference>
<comment type="similarity">
    <text evidence="2">Belongs to the SsgA family.</text>
</comment>
<protein>
    <submittedName>
        <fullName evidence="7">Sporulation-specific cell division protein SsgB</fullName>
    </submittedName>
</protein>
<evidence type="ECO:0000256" key="6">
    <source>
        <dbReference type="ARBA" id="ARBA00023306"/>
    </source>
</evidence>
<name>A0A7K0CLB5_9ACTN</name>